<dbReference type="SUPFAM" id="SSF49373">
    <property type="entry name" value="Invasin/intimin cell-adhesion fragments"/>
    <property type="match status" value="2"/>
</dbReference>
<dbReference type="InterPro" id="IPR008964">
    <property type="entry name" value="Invasin/intimin_cell_adhesion"/>
</dbReference>
<comment type="caution">
    <text evidence="1">The sequence shown here is derived from an EMBL/GenBank/DDBJ whole genome shotgun (WGS) entry which is preliminary data.</text>
</comment>
<sequence length="2666" mass="290435">MPQDALTHAEQPGASRLPTDLAVAPMRQKTATPLLSRTFASLDEAVQYAHGQAAFKGLKRPSSFILKQAQKAEFTVAQALDGAPMPFDPDALFGRDAQGRLRLPEGFILAGLYCQAETAHEQLPPRESSLYENFFSPYDLFAGLHHARRSRAPAPGAHPPPLFFGTPDGALLAYHPGDSELEQALLPEGADWQARARHAREQLLSGALPPHQFVRTIAAAGSLLVLHGSYLWNRQGRVDPIHWAPFTDAVLPELGPTFLSADDAARHAQQLIQGGSDKEFGGLIFQRQDATFVATLPTTGNDRRFNRNTLYPITETGIASFPPGHRLYAVYRSNISLSALKEQNDGPLDRPSILSEQETRLRLKSITPAEVLTTLLARPQGVRAFYALMTDSTIIKYMPSGSAEEDALIPRLLPGNDLSDLNRLLPSEFIKSLAKTGALYVVRGDTYWGPPGQVPRDWAPYPAQKASTPALPAFGPLFDSADAAALYANERINGHYRDRRIGVIISDSHQRYAASEPLSAQEPLFAADPRLPTGADGSPTLPSGCRLAGFYYSAALYPRRLPCKDVWIYRNFFLPAELLAALKQIKAYRPEPNSPILPLYLSTRDGAQLKYRSLDIHADQALLAGSENLLSYGERLVKGILDPLNFIHALADSGELSVLQPSELWGPAGRVSSEWHAYHQLQRRVLGPLFASADDAARHAHGQIPRRYDKVHGGVILKRADGLFVASAPLVSATEIFDHTLVFPHRNGFPLEDHTIVGTYSSRLGNLDFLLAATEAQLYLNLFPTWDIYRAIKDRAIPLRYFSGQDGSLIRYTSQHSPSEIDLFKTLSPSPTDPLNLMENPTEQRFKSGLETDKGAVLTFARDLVKAGELRVLVPGRDIWTSPGKVLSIRDSAAGVLVETDQAAIANYSPVFSPVFMSAADAVRHALAQTNPRTQRNFGFIFKKTEKEYVSTAPALDISGDFDRTLILPPDIAVLSLIPGYRLDGLYVSEPRREAPPSDRVYQHFISVRDFAHAIKTARETAIVPGHQSTTRLYLASADGALFSYQVPLVPDADEVLRGSLFHNDGIDTQGQLENGSLSGRDYVRRVAASGKLSVLRPGTLWRQTGPVSASWDPSDGASGAIERYALSPLFAHPDDAARYTHGKIGQGRGALLADAIYRTSAPDGYVTLEPFVDGQAIKVTRTLADRKTQALEQQRLELTLGKTPLDSIHYAKPLDPARYQTGDTPCADFFCVEDICFVTKTLLAENLFLNGIYYSSQDGALLKYEPRDSSAQRDLCIPVEPVSGNSITLPHVRLINAVASAGKLSVLETSPFWEKAGPISPTWNPPPASTDRRPRATRELVPPLINSFNLGGIGATDVIDPQRPLPVVIAPLELKPRDRIDLYWGSHPDPVASHTQDSTPGASHLTLRVETRWIMSAEAVTVRYVLTPFPGGAPETAETQVRIKLDVPGDPDTQSATPTVNDKLELPVILPPGVIEDPEGVSVVVKRYANMAAGDAIVVSWHGRLVQHPPLLAPSDEVVVPIDPQIIREAGNSDAIIVRYEIRDGVNNWSRWSRPALVEVGIGDPDLRPPVVPRAQGMQLNLDTLNGADVQTLVLRYEGMSSAQTLRLLVERETALGATLPAYSAMLPGSDSDAFVSFEVPNEQFLLIIRGQARFYYYVETPNQPARRSRSLPLQITGRALTLKPPRVPVAEANGNVLDPTQTGVIARVEPYSFIAPGQSVTLIWLGTTATGMETRHQEAKAVIGTDQDIDFSIPDDQVSVLAGGSVVVRYEVQTVAPEPVVSQALLLPVSASPLDLPVPKVLEAHDTLLFPLQALMGATIRVGYVMETRDSIQAYWRGTPGAGTPLIDAKPGSAGGSVDFAVPVTAVSANIGKRVEVGYTVTRDGIPAPSEKLLLDVLPIAQDDLPTPFVHQAPDNQVLDLNTFSGDARIEILKWPHIQLGQRVWLRGEGTRADGRPYSFAIWEAREIPSIADAFDDPVPRGELDQLKDLSGLTFTFKVTFDGSPDESTALTFPRLRLVVRTRQRVPELLFDTHPVSLPGKIYLIPCHPQVLPAFGPGTTSQRTASGGVPGYHYSSDNPRIAVVDGNGKVSVRGNGQTRIRVSDSAGQRKSYEVSVSGVVQCYNLGEGSNDETLHKARQKGLSIPSLDELISIRTAYGNRWPLQSPLKPKTWSSTSKSPLGLVHAVLDMTLDVVEPEHPYIKVTPGLSLLYEASGLGIGSALLLDCKKARGLPENARELERPRVEAALDDGQGLLPISALEAPVRVTFPVWSNPSSDETYQLLWGTELLGSPVFIGPGDNPGDTLNLDIPVEALTHGNHELRYRAYDTISQQWTDSFPTLIEVDREKPGQPLLAAMAFPPQVHDGLTSAQLSQLGNVLPGTIASYNGFAVGDQVSTFWGNIEGPGMRVMELKTIVIEFPRAFLLSLGADADWPVSYRIQDRAGNLSERSEAVTVKLRLSGSGRPDLVFDQRPVTLSGKIYLIPSHPTVLPAFGPTTSVRRQASGGTPGYTYSSGNPAIAVVDASGLVTVRGNGSTTITVRDQGGQMKSYNLTVSGVIHCHGLGLGTFANMQAKANAGHRRLPARAELKEIHRLYGNRWPLGAQREWLEETLRETESTSSRDFGLTWSTDRATVVPPIKYYVLHLPSGKESILFDLSNAYGLGLS</sequence>
<dbReference type="EMBL" id="JACAQA010000022">
    <property type="protein sequence ID" value="NWB87959.1"/>
    <property type="molecule type" value="Genomic_DNA"/>
</dbReference>
<dbReference type="RefSeq" id="WP_177103019.1">
    <property type="nucleotide sequence ID" value="NZ_JACAQA010000022.1"/>
</dbReference>
<protein>
    <submittedName>
        <fullName evidence="1">Uncharacterized protein</fullName>
    </submittedName>
</protein>
<name>A0A7Y7WUI8_9PSED</name>
<dbReference type="Proteomes" id="UP000522864">
    <property type="component" value="Unassembled WGS sequence"/>
</dbReference>
<evidence type="ECO:0000313" key="1">
    <source>
        <dbReference type="EMBL" id="NWB87959.1"/>
    </source>
</evidence>
<reference evidence="1 2" key="1">
    <citation type="submission" date="2020-04" db="EMBL/GenBank/DDBJ databases">
        <title>Molecular characterization of pseudomonads from Agaricus bisporus reveal novel blotch 2 pathogens in Western Europe.</title>
        <authorList>
            <person name="Taparia T."/>
            <person name="Krijger M."/>
            <person name="Haynes E."/>
            <person name="Elpinstone J.G."/>
            <person name="Noble R."/>
            <person name="Van Der Wolf J."/>
        </authorList>
    </citation>
    <scope>NUCLEOTIDE SEQUENCE [LARGE SCALE GENOMIC DNA]</scope>
    <source>
        <strain evidence="1 2">G9001</strain>
    </source>
</reference>
<gene>
    <name evidence="1" type="ORF">HX830_24085</name>
</gene>
<organism evidence="1 2">
    <name type="scientific">Pseudomonas gingeri</name>
    <dbReference type="NCBI Taxonomy" id="117681"/>
    <lineage>
        <taxon>Bacteria</taxon>
        <taxon>Pseudomonadati</taxon>
        <taxon>Pseudomonadota</taxon>
        <taxon>Gammaproteobacteria</taxon>
        <taxon>Pseudomonadales</taxon>
        <taxon>Pseudomonadaceae</taxon>
        <taxon>Pseudomonas</taxon>
    </lineage>
</organism>
<proteinExistence type="predicted"/>
<dbReference type="Pfam" id="PF26182">
    <property type="entry name" value="Ig_NUP210_5th"/>
    <property type="match status" value="1"/>
</dbReference>
<accession>A0A7Y7WUI8</accession>
<evidence type="ECO:0000313" key="2">
    <source>
        <dbReference type="Proteomes" id="UP000522864"/>
    </source>
</evidence>
<dbReference type="Gene3D" id="2.60.40.1080">
    <property type="match status" value="2"/>
</dbReference>